<accession>A0A845BFC1</accession>
<protein>
    <submittedName>
        <fullName evidence="2">Hopanoid biosynthesis protein HpnM</fullName>
    </submittedName>
</protein>
<dbReference type="PROSITE" id="PS51318">
    <property type="entry name" value="TAT"/>
    <property type="match status" value="1"/>
</dbReference>
<dbReference type="InterPro" id="IPR042245">
    <property type="entry name" value="Tgt2/MlaC_sf"/>
</dbReference>
<dbReference type="InterPro" id="IPR006311">
    <property type="entry name" value="TAT_signal"/>
</dbReference>
<evidence type="ECO:0000256" key="1">
    <source>
        <dbReference type="SAM" id="SignalP"/>
    </source>
</evidence>
<feature type="chain" id="PRO_5033023674" evidence="1">
    <location>
        <begin position="23"/>
        <end position="200"/>
    </location>
</feature>
<sequence>MSIPRRSCLAFGLWLAAAPAIAQPADPAAAQIEQFHRKLLEVMRQAKSLGIEGRYRALEPAVRQAFDLPAMARLAVGARWSGFSAAEQAAVTEAFTRMSVASYARNFSGFGGQSFATDRVEAHGEEKVVVTRLINPGESPVDLTYRMRDAGAGWKVIDVLHDSISELAMRRSEFAGSVRQGGAALLVQRLNELSERLMQG</sequence>
<dbReference type="Gene3D" id="3.10.450.710">
    <property type="entry name" value="Tgt2/MlaC"/>
    <property type="match status" value="1"/>
</dbReference>
<comment type="caution">
    <text evidence="2">The sequence shown here is derived from an EMBL/GenBank/DDBJ whole genome shotgun (WGS) entry which is preliminary data.</text>
</comment>
<name>A0A845BFC1_9PROT</name>
<evidence type="ECO:0000313" key="2">
    <source>
        <dbReference type="EMBL" id="MXP64027.1"/>
    </source>
</evidence>
<proteinExistence type="predicted"/>
<keyword evidence="1" id="KW-0732">Signal</keyword>
<evidence type="ECO:0000313" key="3">
    <source>
        <dbReference type="Proteomes" id="UP000460715"/>
    </source>
</evidence>
<gene>
    <name evidence="2" type="ORF">E0493_11795</name>
</gene>
<dbReference type="InterPro" id="IPR008869">
    <property type="entry name" value="MlaC/ttg2D"/>
</dbReference>
<dbReference type="AlphaFoldDB" id="A0A845BFC1"/>
<reference evidence="2 3" key="1">
    <citation type="submission" date="2019-03" db="EMBL/GenBank/DDBJ databases">
        <title>Roseomonas sp. a novel Roseomonas species isolated from Sea whip Gorgonian.</title>
        <authorList>
            <person name="Li F."/>
            <person name="Pan X."/>
            <person name="Huang S."/>
            <person name="Li Z."/>
            <person name="Meng B."/>
        </authorList>
    </citation>
    <scope>NUCLEOTIDE SEQUENCE [LARGE SCALE GENOMIC DNA]</scope>
    <source>
        <strain evidence="2 3">M0104</strain>
    </source>
</reference>
<dbReference type="Proteomes" id="UP000460715">
    <property type="component" value="Unassembled WGS sequence"/>
</dbReference>
<feature type="signal peptide" evidence="1">
    <location>
        <begin position="1"/>
        <end position="22"/>
    </location>
</feature>
<dbReference type="NCBIfam" id="TIGR03481">
    <property type="entry name" value="HpnM"/>
    <property type="match status" value="1"/>
</dbReference>
<dbReference type="PANTHER" id="PTHR36573">
    <property type="entry name" value="INTERMEMBRANE PHOSPHOLIPID TRANSPORT SYSTEM BINDING PROTEIN MLAC"/>
    <property type="match status" value="1"/>
</dbReference>
<keyword evidence="3" id="KW-1185">Reference proteome</keyword>
<organism evidence="2 3">
    <name type="scientific">Teichococcus coralli</name>
    <dbReference type="NCBI Taxonomy" id="2545983"/>
    <lineage>
        <taxon>Bacteria</taxon>
        <taxon>Pseudomonadati</taxon>
        <taxon>Pseudomonadota</taxon>
        <taxon>Alphaproteobacteria</taxon>
        <taxon>Acetobacterales</taxon>
        <taxon>Roseomonadaceae</taxon>
        <taxon>Roseomonas</taxon>
    </lineage>
</organism>
<dbReference type="RefSeq" id="WP_160937158.1">
    <property type="nucleotide sequence ID" value="NZ_SNVJ01000009.1"/>
</dbReference>
<dbReference type="PANTHER" id="PTHR36573:SF1">
    <property type="entry name" value="INTERMEMBRANE PHOSPHOLIPID TRANSPORT SYSTEM BINDING PROTEIN MLAC"/>
    <property type="match status" value="1"/>
</dbReference>
<dbReference type="InterPro" id="IPR017842">
    <property type="entry name" value="Hopanoid_biosyn-assoc_HpnM"/>
</dbReference>
<dbReference type="OrthoDB" id="7358716at2"/>
<dbReference type="EMBL" id="SNVJ01000009">
    <property type="protein sequence ID" value="MXP64027.1"/>
    <property type="molecule type" value="Genomic_DNA"/>
</dbReference>
<dbReference type="Pfam" id="PF05494">
    <property type="entry name" value="MlaC"/>
    <property type="match status" value="1"/>
</dbReference>